<evidence type="ECO:0000313" key="1">
    <source>
        <dbReference type="EMBL" id="DAF99557.1"/>
    </source>
</evidence>
<protein>
    <submittedName>
        <fullName evidence="1">Uncharacterized protein</fullName>
    </submittedName>
</protein>
<proteinExistence type="predicted"/>
<organism evidence="1">
    <name type="scientific">Siphoviridae sp. cthHz3</name>
    <dbReference type="NCBI Taxonomy" id="2825614"/>
    <lineage>
        <taxon>Viruses</taxon>
        <taxon>Duplodnaviria</taxon>
        <taxon>Heunggongvirae</taxon>
        <taxon>Uroviricota</taxon>
        <taxon>Caudoviricetes</taxon>
    </lineage>
</organism>
<dbReference type="EMBL" id="BK016167">
    <property type="protein sequence ID" value="DAF99557.1"/>
    <property type="molecule type" value="Genomic_DNA"/>
</dbReference>
<reference evidence="1" key="1">
    <citation type="journal article" date="2021" name="Proc. Natl. Acad. Sci. U.S.A.">
        <title>A Catalog of Tens of Thousands of Viruses from Human Metagenomes Reveals Hidden Associations with Chronic Diseases.</title>
        <authorList>
            <person name="Tisza M.J."/>
            <person name="Buck C.B."/>
        </authorList>
    </citation>
    <scope>NUCLEOTIDE SEQUENCE</scope>
    <source>
        <strain evidence="1">CthHz3</strain>
    </source>
</reference>
<accession>A0A8S5UYJ6</accession>
<sequence>MINSIVILVVQGRSALQSHLPPYTPSVLGSWRLFCCTKIAPHRLAECFSK</sequence>
<name>A0A8S5UYJ6_9CAUD</name>